<dbReference type="Proteomes" id="UP000813461">
    <property type="component" value="Unassembled WGS sequence"/>
</dbReference>
<protein>
    <recommendedName>
        <fullName evidence="3">C3H1-type domain-containing protein</fullName>
    </recommendedName>
</protein>
<dbReference type="InterPro" id="IPR000571">
    <property type="entry name" value="Znf_CCCH"/>
</dbReference>
<reference evidence="4" key="1">
    <citation type="journal article" date="2021" name="Nat. Commun.">
        <title>Genetic determinants of endophytism in the Arabidopsis root mycobiome.</title>
        <authorList>
            <person name="Mesny F."/>
            <person name="Miyauchi S."/>
            <person name="Thiergart T."/>
            <person name="Pickel B."/>
            <person name="Atanasova L."/>
            <person name="Karlsson M."/>
            <person name="Huettel B."/>
            <person name="Barry K.W."/>
            <person name="Haridas S."/>
            <person name="Chen C."/>
            <person name="Bauer D."/>
            <person name="Andreopoulos W."/>
            <person name="Pangilinan J."/>
            <person name="LaButti K."/>
            <person name="Riley R."/>
            <person name="Lipzen A."/>
            <person name="Clum A."/>
            <person name="Drula E."/>
            <person name="Henrissat B."/>
            <person name="Kohler A."/>
            <person name="Grigoriev I.V."/>
            <person name="Martin F.M."/>
            <person name="Hacquard S."/>
        </authorList>
    </citation>
    <scope>NUCLEOTIDE SEQUENCE</scope>
    <source>
        <strain evidence="4">MPI-SDFR-AT-0120</strain>
    </source>
</reference>
<evidence type="ECO:0000259" key="3">
    <source>
        <dbReference type="PROSITE" id="PS50103"/>
    </source>
</evidence>
<keyword evidence="5" id="KW-1185">Reference proteome</keyword>
<keyword evidence="1" id="KW-0863">Zinc-finger</keyword>
<dbReference type="Pfam" id="PF25540">
    <property type="entry name" value="DUF7923"/>
    <property type="match status" value="1"/>
</dbReference>
<feature type="compositionally biased region" description="Polar residues" evidence="2">
    <location>
        <begin position="304"/>
        <end position="320"/>
    </location>
</feature>
<dbReference type="Pfam" id="PF25543">
    <property type="entry name" value="zf-CCCH_tandem"/>
    <property type="match status" value="1"/>
</dbReference>
<dbReference type="AlphaFoldDB" id="A0A8K0QT09"/>
<dbReference type="PANTHER" id="PTHR37543">
    <property type="entry name" value="CCCH ZINC FINGER DNA BINDING PROTEIN (AFU_ORTHOLOGUE AFUA_5G12760)"/>
    <property type="match status" value="1"/>
</dbReference>
<dbReference type="PROSITE" id="PS50103">
    <property type="entry name" value="ZF_C3H1"/>
    <property type="match status" value="1"/>
</dbReference>
<dbReference type="InterPro" id="IPR057654">
    <property type="entry name" value="Znf-CCCH_tandem"/>
</dbReference>
<keyword evidence="1" id="KW-0479">Metal-binding</keyword>
<accession>A0A8K0QT09</accession>
<sequence>MTTGDDADGKNRHPSAAQVEVIKEFEAATLKCKQLLDDSATKYERLLEKYRALKENVEEPDRSRDYVLVLIDGHSHKLNDMYTRGGVVGGGCAVRAISDEISAHLAKVMPKEERYRLVIKAIGSLNTMTAKYRRNKGEKEDTRWSLERLAEDFSSLQTWTDFILLRLPQEVEDKLIGKSYLTCLFEWHVRDPRCQHVILGVHGSGKYLKSLYALSEYHNKITLLQGSYVDPALEHVGLPIISLSTFVSPASNSKAAVASQSRKDDPKDHSKVPSTRSKKSESKPQPLRAVAGAHGYFKNNRYIQYTKPKNGQEQTSSMRTSKTKPHASSVILPTEARPGLIPINSNGHRLDIYVACPSEAQYKLYHARIRDQKLCSPFHLQGSCTGRVCNFDHSPADPDTVACLRFQVADWPCKEEGECRRADCYYGHVCQKSKCSGGKVATCKFKGSGHNVDCKVAEWIRPGDVVTRKWEEKGLNRGMDNAVGSMENWPTMVGDLIDI</sequence>
<gene>
    <name evidence="4" type="ORF">FB567DRAFT_555309</name>
</gene>
<evidence type="ECO:0000313" key="4">
    <source>
        <dbReference type="EMBL" id="KAH7068710.1"/>
    </source>
</evidence>
<feature type="domain" description="C3H1-type" evidence="3">
    <location>
        <begin position="369"/>
        <end position="396"/>
    </location>
</feature>
<evidence type="ECO:0000256" key="1">
    <source>
        <dbReference type="PROSITE-ProRule" id="PRU00723"/>
    </source>
</evidence>
<feature type="region of interest" description="Disordered" evidence="2">
    <location>
        <begin position="304"/>
        <end position="328"/>
    </location>
</feature>
<dbReference type="OrthoDB" id="2270193at2759"/>
<dbReference type="Pfam" id="PF25542">
    <property type="entry name" value="zf-CCCH_12"/>
    <property type="match status" value="1"/>
</dbReference>
<keyword evidence="1" id="KW-0862">Zinc</keyword>
<evidence type="ECO:0000256" key="2">
    <source>
        <dbReference type="SAM" id="MobiDB-lite"/>
    </source>
</evidence>
<name>A0A8K0QT09_9PLEO</name>
<feature type="zinc finger region" description="C3H1-type" evidence="1">
    <location>
        <begin position="369"/>
        <end position="396"/>
    </location>
</feature>
<organism evidence="4 5">
    <name type="scientific">Paraphoma chrysanthemicola</name>
    <dbReference type="NCBI Taxonomy" id="798071"/>
    <lineage>
        <taxon>Eukaryota</taxon>
        <taxon>Fungi</taxon>
        <taxon>Dikarya</taxon>
        <taxon>Ascomycota</taxon>
        <taxon>Pezizomycotina</taxon>
        <taxon>Dothideomycetes</taxon>
        <taxon>Pleosporomycetidae</taxon>
        <taxon>Pleosporales</taxon>
        <taxon>Pleosporineae</taxon>
        <taxon>Phaeosphaeriaceae</taxon>
        <taxon>Paraphoma</taxon>
    </lineage>
</organism>
<dbReference type="EMBL" id="JAGMVJ010000031">
    <property type="protein sequence ID" value="KAH7068710.1"/>
    <property type="molecule type" value="Genomic_DNA"/>
</dbReference>
<evidence type="ECO:0000313" key="5">
    <source>
        <dbReference type="Proteomes" id="UP000813461"/>
    </source>
</evidence>
<dbReference type="GO" id="GO:0008270">
    <property type="term" value="F:zinc ion binding"/>
    <property type="evidence" value="ECO:0007669"/>
    <property type="project" value="UniProtKB-KW"/>
</dbReference>
<proteinExistence type="predicted"/>
<feature type="region of interest" description="Disordered" evidence="2">
    <location>
        <begin position="255"/>
        <end position="290"/>
    </location>
</feature>
<dbReference type="InterPro" id="IPR057683">
    <property type="entry name" value="DUF7923"/>
</dbReference>
<feature type="compositionally biased region" description="Basic and acidic residues" evidence="2">
    <location>
        <begin position="261"/>
        <end position="271"/>
    </location>
</feature>
<comment type="caution">
    <text evidence="4">The sequence shown here is derived from an EMBL/GenBank/DDBJ whole genome shotgun (WGS) entry which is preliminary data.</text>
</comment>
<dbReference type="PANTHER" id="PTHR37543:SF1">
    <property type="entry name" value="CCCH ZINC FINGER DNA BINDING PROTEIN (AFU_ORTHOLOGUE AFUA_5G12760)"/>
    <property type="match status" value="1"/>
</dbReference>